<evidence type="ECO:0000313" key="2">
    <source>
        <dbReference type="EMBL" id="MDY0395862.1"/>
    </source>
</evidence>
<dbReference type="EMBL" id="JAWDIP010000004">
    <property type="protein sequence ID" value="MDY0395862.1"/>
    <property type="molecule type" value="Genomic_DNA"/>
</dbReference>
<reference evidence="2 3" key="1">
    <citation type="submission" date="2023-10" db="EMBL/GenBank/DDBJ databases">
        <title>Virgibacillus halophilus 5B73C genome.</title>
        <authorList>
            <person name="Miliotis G."/>
            <person name="Sengupta P."/>
            <person name="Hameed A."/>
            <person name="Chuvochina M."/>
            <person name="Mcdonagh F."/>
            <person name="Simpson A.C."/>
            <person name="Singh N.K."/>
            <person name="Rekha P.D."/>
            <person name="Raman K."/>
            <person name="Hugenholtz P."/>
            <person name="Venkateswaran K."/>
        </authorList>
    </citation>
    <scope>NUCLEOTIDE SEQUENCE [LARGE SCALE GENOMIC DNA]</scope>
    <source>
        <strain evidence="2 3">5B73C</strain>
    </source>
</reference>
<proteinExistence type="predicted"/>
<keyword evidence="1" id="KW-0812">Transmembrane</keyword>
<keyword evidence="3" id="KW-1185">Reference proteome</keyword>
<evidence type="ECO:0000256" key="1">
    <source>
        <dbReference type="SAM" id="Phobius"/>
    </source>
</evidence>
<keyword evidence="1" id="KW-0472">Membrane</keyword>
<name>A0ABU5C950_9BACI</name>
<sequence>MSVELLTEFINDVSPFYFYLSILLSAVSVLHIANVHLHRFVNDQGFYAQGQAPKIQLPPIPEPIGEITGIRNWITLKVKRTEAPEDDTDSDPIRKNTAYLFILRGGLRWKINLYSLSLKNMA</sequence>
<keyword evidence="1" id="KW-1133">Transmembrane helix</keyword>
<protein>
    <submittedName>
        <fullName evidence="2">Uncharacterized protein</fullName>
    </submittedName>
</protein>
<comment type="caution">
    <text evidence="2">The sequence shown here is derived from an EMBL/GenBank/DDBJ whole genome shotgun (WGS) entry which is preliminary data.</text>
</comment>
<feature type="transmembrane region" description="Helical" evidence="1">
    <location>
        <begin position="16"/>
        <end position="37"/>
    </location>
</feature>
<evidence type="ECO:0000313" key="3">
    <source>
        <dbReference type="Proteomes" id="UP001281447"/>
    </source>
</evidence>
<accession>A0ABU5C950</accession>
<dbReference type="Proteomes" id="UP001281447">
    <property type="component" value="Unassembled WGS sequence"/>
</dbReference>
<organism evidence="2 3">
    <name type="scientific">Tigheibacillus halophilus</name>
    <dbReference type="NCBI Taxonomy" id="361280"/>
    <lineage>
        <taxon>Bacteria</taxon>
        <taxon>Bacillati</taxon>
        <taxon>Bacillota</taxon>
        <taxon>Bacilli</taxon>
        <taxon>Bacillales</taxon>
        <taxon>Bacillaceae</taxon>
        <taxon>Tigheibacillus</taxon>
    </lineage>
</organism>
<gene>
    <name evidence="2" type="ORF">RWE15_17585</name>
</gene>
<dbReference type="RefSeq" id="WP_390352201.1">
    <property type="nucleotide sequence ID" value="NZ_JBHUIZ010000003.1"/>
</dbReference>